<proteinExistence type="predicted"/>
<evidence type="ECO:0000256" key="1">
    <source>
        <dbReference type="SAM" id="Phobius"/>
    </source>
</evidence>
<gene>
    <name evidence="2" type="ORF">BN85402970</name>
</gene>
<organism evidence="2 3">
    <name type="scientific">Alteracholeplasma palmae (strain ATCC 49389 / J233)</name>
    <name type="common">Acholeplasma palmae</name>
    <dbReference type="NCBI Taxonomy" id="1318466"/>
    <lineage>
        <taxon>Bacteria</taxon>
        <taxon>Bacillati</taxon>
        <taxon>Mycoplasmatota</taxon>
        <taxon>Mollicutes</taxon>
        <taxon>Acholeplasmatales</taxon>
        <taxon>Acholeplasmataceae</taxon>
        <taxon>Acholeplasma</taxon>
    </lineage>
</organism>
<name>U4KJW9_ALTPJ</name>
<feature type="transmembrane region" description="Helical" evidence="1">
    <location>
        <begin position="66"/>
        <end position="89"/>
    </location>
</feature>
<reference evidence="2 3" key="1">
    <citation type="journal article" date="2013" name="J. Mol. Microbiol. Biotechnol.">
        <title>Analysis of the Complete Genomes of Acholeplasma brassicae , A. palmae and A. laidlawii and Their Comparison to the Obligate Parasites from ' Candidatus Phytoplasma'.</title>
        <authorList>
            <person name="Kube M."/>
            <person name="Siewert C."/>
            <person name="Migdoll A.M."/>
            <person name="Duduk B."/>
            <person name="Holz S."/>
            <person name="Rabus R."/>
            <person name="Seemuller E."/>
            <person name="Mitrovic J."/>
            <person name="Muller I."/>
            <person name="Buttner C."/>
            <person name="Reinhardt R."/>
        </authorList>
    </citation>
    <scope>NUCLEOTIDE SEQUENCE [LARGE SCALE GENOMIC DNA]</scope>
    <source>
        <strain evidence="2 3">J233</strain>
    </source>
</reference>
<dbReference type="EMBL" id="FO681347">
    <property type="protein sequence ID" value="CCV63874.1"/>
    <property type="molecule type" value="Genomic_DNA"/>
</dbReference>
<dbReference type="Proteomes" id="UP000032740">
    <property type="component" value="Chromosome"/>
</dbReference>
<dbReference type="OrthoDB" id="9996615at2"/>
<keyword evidence="1" id="KW-1133">Transmembrane helix</keyword>
<evidence type="ECO:0000313" key="3">
    <source>
        <dbReference type="Proteomes" id="UP000032740"/>
    </source>
</evidence>
<dbReference type="AlphaFoldDB" id="U4KJW9"/>
<dbReference type="HOGENOM" id="CLU_1369617_0_0_14"/>
<sequence length="199" mass="21272">MKKVRQLSQTAAVVGFVLSLLGIIVSTTKGSAAEVATINGLMASGSIILVMAVAFIFATNHVVVKVGYGILAVVATTGISTLVGSGLSLSKFSNVIDLLVIIAFTISSLSFFIKAVLEYFGYQKDGFSLNKNNKVSILKRWNKLVTSNTIDLDSYNSVKNIVLTTESNSAALNKLNELVELLENNLAHQSDLKELISTL</sequence>
<keyword evidence="3" id="KW-1185">Reference proteome</keyword>
<feature type="transmembrane region" description="Helical" evidence="1">
    <location>
        <begin position="42"/>
        <end position="59"/>
    </location>
</feature>
<accession>U4KJW9</accession>
<feature type="transmembrane region" description="Helical" evidence="1">
    <location>
        <begin position="95"/>
        <end position="117"/>
    </location>
</feature>
<evidence type="ECO:0000313" key="2">
    <source>
        <dbReference type="EMBL" id="CCV63874.1"/>
    </source>
</evidence>
<keyword evidence="1" id="KW-0472">Membrane</keyword>
<dbReference type="RefSeq" id="WP_026655836.1">
    <property type="nucleotide sequence ID" value="NC_022538.1"/>
</dbReference>
<protein>
    <submittedName>
        <fullName evidence="2">Uncharacterized protein</fullName>
    </submittedName>
</protein>
<dbReference type="KEGG" id="apal:BN85402970"/>
<keyword evidence="1" id="KW-0812">Transmembrane</keyword>